<dbReference type="Proteomes" id="UP001612915">
    <property type="component" value="Unassembled WGS sequence"/>
</dbReference>
<evidence type="ECO:0000313" key="1">
    <source>
        <dbReference type="EMBL" id="MFI7588000.1"/>
    </source>
</evidence>
<proteinExistence type="predicted"/>
<sequence>MDVGAPSAHPHRQARLRYHLQPDGGVWYHDVPAGEGRLSGNHVLVDGAARARALGEGFVRPIELWESSRWLGPSSVAVVRYRNTGGVAGLDEVPVTGGVVDRSSVVDFLGDPVTFRGSTLGLLIDAVEAALRGGPAVVLAAPAEEAPLWIGAVTFLAPPVAAAAISFSTGERYADVVRAAGRPDGSFTDEVTKVPGWRLPVLCVVPPDDVPTAPAGPADDLPLVVVDPRVQAVRVTVDGKPYRRTHLGQLVPVAQWSGVAQRAVAEDYPVLERCLERMDDEPPLPDEVDEIDPARSLAEALGATGGTVLTGVDDVLAPLRAAAGAAGRPEVQELLAATVRRLVEAPARAGAGGIASGLAALRAVDLAHRLSRQVPGLDLRAARVDSLAVVAAEALAGDPLTGHRGEWVAELAGALDGDALATWVHPPLAHLGALGGGWRRPGRSVGDRLPAPVLAALWPAVDVAQVVAEPAALQADPVLAELVVAVGSGRLAGDPRLRAAAVRHLVVTLAEAYSGADPERLVTEVLRVLREDGSSGWRAETLLQIARLGTPRFVAELAVPAMRHLSGWADDPAAGLLASALLEPVEELEQRPVGLTRGDVALLHLLAVSGEGWLRADGGLHHLAAEVLAWADGAWPGLSPQDRALVEPRVVVAAVQVALGAAAPIGPVGPAWQEAVTIGLHAALPYLTDLLRADDLRLAEALVAATTRAMVTPARTGANVVPGAVSRPSGDVPGVLDLPVEAILKPVLDGVGENVVARLARAVEGELPADLPSVYAAPVLRFWTGVLPGVRLRSGTVAAIEAIPAPETA</sequence>
<dbReference type="EMBL" id="JBITLV010000004">
    <property type="protein sequence ID" value="MFI7588000.1"/>
    <property type="molecule type" value="Genomic_DNA"/>
</dbReference>
<comment type="caution">
    <text evidence="1">The sequence shown here is derived from an EMBL/GenBank/DDBJ whole genome shotgun (WGS) entry which is preliminary data.</text>
</comment>
<dbReference type="RefSeq" id="WP_398280776.1">
    <property type="nucleotide sequence ID" value="NZ_JBITLV010000004.1"/>
</dbReference>
<name>A0ABW8ANP4_9ACTN</name>
<protein>
    <submittedName>
        <fullName evidence="1">Uncharacterized protein</fullName>
    </submittedName>
</protein>
<keyword evidence="2" id="KW-1185">Reference proteome</keyword>
<gene>
    <name evidence="1" type="ORF">ACIB24_13090</name>
</gene>
<reference evidence="1 2" key="1">
    <citation type="submission" date="2024-10" db="EMBL/GenBank/DDBJ databases">
        <title>The Natural Products Discovery Center: Release of the First 8490 Sequenced Strains for Exploring Actinobacteria Biosynthetic Diversity.</title>
        <authorList>
            <person name="Kalkreuter E."/>
            <person name="Kautsar S.A."/>
            <person name="Yang D."/>
            <person name="Bader C.D."/>
            <person name="Teijaro C.N."/>
            <person name="Fluegel L."/>
            <person name="Davis C.M."/>
            <person name="Simpson J.R."/>
            <person name="Lauterbach L."/>
            <person name="Steele A.D."/>
            <person name="Gui C."/>
            <person name="Meng S."/>
            <person name="Li G."/>
            <person name="Viehrig K."/>
            <person name="Ye F."/>
            <person name="Su P."/>
            <person name="Kiefer A.F."/>
            <person name="Nichols A."/>
            <person name="Cepeda A.J."/>
            <person name="Yan W."/>
            <person name="Fan B."/>
            <person name="Jiang Y."/>
            <person name="Adhikari A."/>
            <person name="Zheng C.-J."/>
            <person name="Schuster L."/>
            <person name="Cowan T.M."/>
            <person name="Smanski M.J."/>
            <person name="Chevrette M.G."/>
            <person name="De Carvalho L.P.S."/>
            <person name="Shen B."/>
        </authorList>
    </citation>
    <scope>NUCLEOTIDE SEQUENCE [LARGE SCALE GENOMIC DNA]</scope>
    <source>
        <strain evidence="1 2">NPDC049639</strain>
    </source>
</reference>
<evidence type="ECO:0000313" key="2">
    <source>
        <dbReference type="Proteomes" id="UP001612915"/>
    </source>
</evidence>
<organism evidence="1 2">
    <name type="scientific">Spongisporangium articulatum</name>
    <dbReference type="NCBI Taxonomy" id="3362603"/>
    <lineage>
        <taxon>Bacteria</taxon>
        <taxon>Bacillati</taxon>
        <taxon>Actinomycetota</taxon>
        <taxon>Actinomycetes</taxon>
        <taxon>Kineosporiales</taxon>
        <taxon>Kineosporiaceae</taxon>
        <taxon>Spongisporangium</taxon>
    </lineage>
</organism>
<accession>A0ABW8ANP4</accession>